<evidence type="ECO:0000256" key="4">
    <source>
        <dbReference type="ARBA" id="ARBA00022829"/>
    </source>
</evidence>
<sequence>MEAVVKTLRHVEKAPAAPSPSTSSKHGLHALELFLLLKPKTFPEHAKLSTLLLQRKTSDAVATPTPGAKNVAIDKSPSLCLQGIQLALQASQDLSLLVLASLLVINLNRDKVSFKQPFTWENMHLQLARKLLDVAALPLPSGLHEYCRLLMHYHLRLVLTSVQFLVPSTSNDDDFDWVALQRKFYDLPSTLPPFMEKLLVVCLQMQLHQGKVAILVLHDLAPSRLTKTTWDMAYRLLWKCATGLEKASTNDAGTVLHLRTHGLRCLAYTGGPWPMFLQQLHRTGVLFKKYAQQSPSPLYAEMTSLWHTLLAQQAAADEATSWPILLQWLEHWVVVEPSHPGVPATLAYVRLNLVPSDSRWLGLLALLDQTSAIDSLLESLGSDLPLAMLPIALRCLKRRLVSQGTLAYPRLLEWTTRLRQGSKSAADRDRLVQEELYCLRMCMRMAIDAPMTLLGYMERAIALYTAVSLPSPTPDAVAAFSAVGSDALAAAVQWFKQEQYQAVVQLGVLASPHSDKLHAVLGAAYHKMHKLDLAITSLETAVRVDASHVDKYLHVLFDAPRVTMVDSMTRLLQASPPVATPLRDQVHRQTTKWLRHLRREACATTLERLDAALDLHALVATSRVDALLQQRTRALADFYVHRDAARWLTSLDTLLQAVANDTTPILAGWRAIWRLERIISSAYASVECPIPFDAIRPDLESAVAGYTQAGSPTNDDENPYHNALLGACHVLGWSSFHRRLSSEREPWEKAAAMQSTGDVDGALRLLHSLQDQSPRSKSKGLTESRCVQVALASAYAAKGRYEDAADALKTALHLCFQHVQYLGLDTILLPPLAAPGKMHFQSYDANGWRVLHDTLTVLSALGDVHAKLGAPAKSLVYLRRAQALAFGLHPRLVCTRQVALVSARLELQRHNLTVAQSALAKLLPIPQDATLQLDDAWMAQACNEDLFEGDMLHVQSVYGPAQKAYKLSKHRIIPYYQSQKRLIYIVGRSYRKLASNAVGAYYFDKTKSAFPDDAITAFQKALKLSMCDVEKARCLHAVGLAVYHRALTYDDGKRLDLLSQSIQALREAWCLVVHMRYRPQLLHVVCRDLTLALIETAKHTEVAMQRKLLWNMTLLQASGVRVDKCDKSEGKHDASKPENMAPPEFFQMQTDAFQTAFVSSEIPANWNVVCLSLTSSKELVLHRLQRNGAVPVTVALPKSVFPMESFLSGLHKIIAASNETLSGHTADEAHAWSATQKKQWWHQRNHLDKQLHLLLEKAMTKLGHYASLFLSRPAVLPEAVVAAVASVRAQVATLSLVQDELLVSVLYALQQHKLTRDVALAGLRSIVPRINLAAVRFPVHASADTPGPTILVCDEKVHAFPWEGLGICCDMAVSRMPNLRSILSPVDAAVSKLSVRYMINPSGDLVATENVLRPFLDQAASAWQWHGVFGPHDDTASRMATYVQESDVFIYSGHGSGEVFLHRDVLAGWSKASVALLLGCSSGRLKQEGIYLPEGMLLSYLAANSRAVVGMLWDVTDRDIDRLSLKLLNEWFGGETSLATALVIARRECKLQSLNGLAAVCYGLPLFVDAHNDVAMTD</sequence>
<dbReference type="InterPro" id="IPR030397">
    <property type="entry name" value="SEPARIN_core_dom"/>
</dbReference>
<dbReference type="eggNOG" id="KOG1849">
    <property type="taxonomic scope" value="Eukaryota"/>
</dbReference>
<dbReference type="InterPro" id="IPR005314">
    <property type="entry name" value="Peptidase_C50"/>
</dbReference>
<dbReference type="Gene3D" id="1.25.40.10">
    <property type="entry name" value="Tetratricopeptide repeat domain"/>
    <property type="match status" value="1"/>
</dbReference>
<dbReference type="GO" id="GO:0005634">
    <property type="term" value="C:nucleus"/>
    <property type="evidence" value="ECO:0007669"/>
    <property type="project" value="InterPro"/>
</dbReference>
<evidence type="ECO:0000256" key="1">
    <source>
        <dbReference type="ARBA" id="ARBA00000451"/>
    </source>
</evidence>
<dbReference type="PANTHER" id="PTHR12792:SF0">
    <property type="entry name" value="SEPARIN"/>
    <property type="match status" value="1"/>
</dbReference>
<accession>T0RK16</accession>
<dbReference type="OrthoDB" id="10255632at2759"/>
<dbReference type="GO" id="GO:0072686">
    <property type="term" value="C:mitotic spindle"/>
    <property type="evidence" value="ECO:0007669"/>
    <property type="project" value="TreeGrafter"/>
</dbReference>
<dbReference type="SUPFAM" id="SSF48452">
    <property type="entry name" value="TPR-like"/>
    <property type="match status" value="1"/>
</dbReference>
<organism evidence="6 7">
    <name type="scientific">Saprolegnia diclina (strain VS20)</name>
    <dbReference type="NCBI Taxonomy" id="1156394"/>
    <lineage>
        <taxon>Eukaryota</taxon>
        <taxon>Sar</taxon>
        <taxon>Stramenopiles</taxon>
        <taxon>Oomycota</taxon>
        <taxon>Saprolegniomycetes</taxon>
        <taxon>Saprolegniales</taxon>
        <taxon>Saprolegniaceae</taxon>
        <taxon>Saprolegnia</taxon>
    </lineage>
</organism>
<evidence type="ECO:0000259" key="5">
    <source>
        <dbReference type="PROSITE" id="PS51700"/>
    </source>
</evidence>
<dbReference type="Proteomes" id="UP000030762">
    <property type="component" value="Unassembled WGS sequence"/>
</dbReference>
<gene>
    <name evidence="6" type="ORF">SDRG_11864</name>
</gene>
<evidence type="ECO:0000313" key="7">
    <source>
        <dbReference type="Proteomes" id="UP000030762"/>
    </source>
</evidence>
<dbReference type="GO" id="GO:0051307">
    <property type="term" value="P:meiotic chromosome separation"/>
    <property type="evidence" value="ECO:0007669"/>
    <property type="project" value="TreeGrafter"/>
</dbReference>
<proteinExistence type="predicted"/>
<dbReference type="InterPro" id="IPR019734">
    <property type="entry name" value="TPR_rpt"/>
</dbReference>
<dbReference type="EC" id="3.4.22.49" evidence="2"/>
<evidence type="ECO:0000313" key="6">
    <source>
        <dbReference type="EMBL" id="EQC30287.1"/>
    </source>
</evidence>
<keyword evidence="3" id="KW-0378">Hydrolase</keyword>
<evidence type="ECO:0000256" key="3">
    <source>
        <dbReference type="ARBA" id="ARBA00022801"/>
    </source>
</evidence>
<dbReference type="GeneID" id="19952591"/>
<keyword evidence="4" id="KW-0159">Chromosome partition</keyword>
<dbReference type="PROSITE" id="PS51700">
    <property type="entry name" value="SEPARIN"/>
    <property type="match status" value="1"/>
</dbReference>
<protein>
    <recommendedName>
        <fullName evidence="2">separase</fullName>
        <ecNumber evidence="2">3.4.22.49</ecNumber>
    </recommendedName>
</protein>
<feature type="domain" description="Peptidase C50" evidence="5">
    <location>
        <begin position="1392"/>
        <end position="1491"/>
    </location>
</feature>
<evidence type="ECO:0000256" key="2">
    <source>
        <dbReference type="ARBA" id="ARBA00012489"/>
    </source>
</evidence>
<comment type="catalytic activity">
    <reaction evidence="1">
        <text>All bonds known to be hydrolyzed by this endopeptidase have arginine in P1 and an acidic residue in P4. P6 is often occupied by an acidic residue or by a hydroxy-amino-acid residue, the phosphorylation of which enhances cleavage.</text>
        <dbReference type="EC" id="3.4.22.49"/>
    </reaction>
</comment>
<keyword evidence="7" id="KW-1185">Reference proteome</keyword>
<dbReference type="PANTHER" id="PTHR12792">
    <property type="entry name" value="EXTRA SPINDLE POLES 1-RELATED"/>
    <property type="match status" value="1"/>
</dbReference>
<dbReference type="EMBL" id="JH767176">
    <property type="protein sequence ID" value="EQC30287.1"/>
    <property type="molecule type" value="Genomic_DNA"/>
</dbReference>
<dbReference type="GO" id="GO:0006508">
    <property type="term" value="P:proteolysis"/>
    <property type="evidence" value="ECO:0007669"/>
    <property type="project" value="InterPro"/>
</dbReference>
<dbReference type="RefSeq" id="XP_008616140.1">
    <property type="nucleotide sequence ID" value="XM_008617918.1"/>
</dbReference>
<dbReference type="InterPro" id="IPR011990">
    <property type="entry name" value="TPR-like_helical_dom_sf"/>
</dbReference>
<dbReference type="Pfam" id="PF03568">
    <property type="entry name" value="Separin_C"/>
    <property type="match status" value="2"/>
</dbReference>
<dbReference type="GO" id="GO:0005737">
    <property type="term" value="C:cytoplasm"/>
    <property type="evidence" value="ECO:0007669"/>
    <property type="project" value="TreeGrafter"/>
</dbReference>
<dbReference type="SMART" id="SM00028">
    <property type="entry name" value="TPR"/>
    <property type="match status" value="3"/>
</dbReference>
<reference evidence="6 7" key="1">
    <citation type="submission" date="2012-04" db="EMBL/GenBank/DDBJ databases">
        <title>The Genome Sequence of Saprolegnia declina VS20.</title>
        <authorList>
            <consortium name="The Broad Institute Genome Sequencing Platform"/>
            <person name="Russ C."/>
            <person name="Nusbaum C."/>
            <person name="Tyler B."/>
            <person name="van West P."/>
            <person name="Dieguez-Uribeondo J."/>
            <person name="de Bruijn I."/>
            <person name="Tripathy S."/>
            <person name="Jiang R."/>
            <person name="Young S.K."/>
            <person name="Zeng Q."/>
            <person name="Gargeya S."/>
            <person name="Fitzgerald M."/>
            <person name="Haas B."/>
            <person name="Abouelleil A."/>
            <person name="Alvarado L."/>
            <person name="Arachchi H.M."/>
            <person name="Berlin A."/>
            <person name="Chapman S.B."/>
            <person name="Goldberg J."/>
            <person name="Griggs A."/>
            <person name="Gujja S."/>
            <person name="Hansen M."/>
            <person name="Howarth C."/>
            <person name="Imamovic A."/>
            <person name="Larimer J."/>
            <person name="McCowen C."/>
            <person name="Montmayeur A."/>
            <person name="Murphy C."/>
            <person name="Neiman D."/>
            <person name="Pearson M."/>
            <person name="Priest M."/>
            <person name="Roberts A."/>
            <person name="Saif S."/>
            <person name="Shea T."/>
            <person name="Sisk P."/>
            <person name="Sykes S."/>
            <person name="Wortman J."/>
            <person name="Nusbaum C."/>
            <person name="Birren B."/>
        </authorList>
    </citation>
    <scope>NUCLEOTIDE SEQUENCE [LARGE SCALE GENOMIC DNA]</scope>
    <source>
        <strain evidence="6 7">VS20</strain>
    </source>
</reference>
<dbReference type="OMA" id="WHTLLAQ"/>
<name>T0RK16_SAPDV</name>
<dbReference type="STRING" id="1156394.T0RK16"/>
<dbReference type="VEuPathDB" id="FungiDB:SDRG_11864"/>
<dbReference type="GO" id="GO:0004197">
    <property type="term" value="F:cysteine-type endopeptidase activity"/>
    <property type="evidence" value="ECO:0007669"/>
    <property type="project" value="InterPro"/>
</dbReference>
<dbReference type="InParanoid" id="T0RK16"/>